<evidence type="ECO:0000313" key="2">
    <source>
        <dbReference type="Proteomes" id="UP001372338"/>
    </source>
</evidence>
<dbReference type="Proteomes" id="UP001372338">
    <property type="component" value="Unassembled WGS sequence"/>
</dbReference>
<dbReference type="PANTHER" id="PTHR33789">
    <property type="entry name" value="LACHRYMATORY-FACTOR SYNTHASE"/>
    <property type="match status" value="1"/>
</dbReference>
<dbReference type="SUPFAM" id="SSF55961">
    <property type="entry name" value="Bet v1-like"/>
    <property type="match status" value="1"/>
</dbReference>
<organism evidence="1 2">
    <name type="scientific">Crotalaria pallida</name>
    <name type="common">Smooth rattlebox</name>
    <name type="synonym">Crotalaria striata</name>
    <dbReference type="NCBI Taxonomy" id="3830"/>
    <lineage>
        <taxon>Eukaryota</taxon>
        <taxon>Viridiplantae</taxon>
        <taxon>Streptophyta</taxon>
        <taxon>Embryophyta</taxon>
        <taxon>Tracheophyta</taxon>
        <taxon>Spermatophyta</taxon>
        <taxon>Magnoliopsida</taxon>
        <taxon>eudicotyledons</taxon>
        <taxon>Gunneridae</taxon>
        <taxon>Pentapetalae</taxon>
        <taxon>rosids</taxon>
        <taxon>fabids</taxon>
        <taxon>Fabales</taxon>
        <taxon>Fabaceae</taxon>
        <taxon>Papilionoideae</taxon>
        <taxon>50 kb inversion clade</taxon>
        <taxon>genistoids sensu lato</taxon>
        <taxon>core genistoids</taxon>
        <taxon>Crotalarieae</taxon>
        <taxon>Crotalaria</taxon>
    </lineage>
</organism>
<sequence>MGEESKAKWEGKATIELAGNKVEQVWPHLEDFLNFHKLIPLDVCYKVEGVPNQPGLIRYCAAIIKGDDGSAEPTTNWANEKLLEIDPIQHSLTYEVGENNMGFKHYVATMKVLPINNEAEAGGCKIEWGFVSDPVEGWSLQDLNSYLQSTLEFMAKKIEAACSKAT</sequence>
<proteinExistence type="predicted"/>
<keyword evidence="2" id="KW-1185">Reference proteome</keyword>
<dbReference type="InterPro" id="IPR053249">
    <property type="entry name" value="LFS"/>
</dbReference>
<dbReference type="CDD" id="cd07821">
    <property type="entry name" value="PYR_PYL_RCAR_like"/>
    <property type="match status" value="1"/>
</dbReference>
<dbReference type="Gene3D" id="3.30.530.20">
    <property type="match status" value="1"/>
</dbReference>
<reference evidence="1 2" key="1">
    <citation type="submission" date="2024-01" db="EMBL/GenBank/DDBJ databases">
        <title>The genomes of 5 underutilized Papilionoideae crops provide insights into root nodulation and disease resistanc.</title>
        <authorList>
            <person name="Yuan L."/>
        </authorList>
    </citation>
    <scope>NUCLEOTIDE SEQUENCE [LARGE SCALE GENOMIC DNA]</scope>
    <source>
        <strain evidence="1">ZHUSHIDOU_FW_LH</strain>
        <tissue evidence="1">Leaf</tissue>
    </source>
</reference>
<dbReference type="InterPro" id="IPR019587">
    <property type="entry name" value="Polyketide_cyclase/dehydratase"/>
</dbReference>
<dbReference type="Pfam" id="PF10604">
    <property type="entry name" value="Polyketide_cyc2"/>
    <property type="match status" value="1"/>
</dbReference>
<evidence type="ECO:0008006" key="3">
    <source>
        <dbReference type="Google" id="ProtNLM"/>
    </source>
</evidence>
<accession>A0AAN9IMV6</accession>
<protein>
    <recommendedName>
        <fullName evidence="3">Lachrymatory factor synthase</fullName>
    </recommendedName>
</protein>
<dbReference type="AlphaFoldDB" id="A0AAN9IMV6"/>
<comment type="caution">
    <text evidence="1">The sequence shown here is derived from an EMBL/GenBank/DDBJ whole genome shotgun (WGS) entry which is preliminary data.</text>
</comment>
<name>A0AAN9IMV6_CROPI</name>
<gene>
    <name evidence="1" type="ORF">RIF29_12125</name>
</gene>
<dbReference type="EMBL" id="JAYWIO010000002">
    <property type="protein sequence ID" value="KAK7282970.1"/>
    <property type="molecule type" value="Genomic_DNA"/>
</dbReference>
<dbReference type="PANTHER" id="PTHR33789:SF11">
    <property type="entry name" value="OS05G0202300 PROTEIN"/>
    <property type="match status" value="1"/>
</dbReference>
<dbReference type="InterPro" id="IPR023393">
    <property type="entry name" value="START-like_dom_sf"/>
</dbReference>
<evidence type="ECO:0000313" key="1">
    <source>
        <dbReference type="EMBL" id="KAK7282970.1"/>
    </source>
</evidence>
<dbReference type="GO" id="GO:0004864">
    <property type="term" value="F:protein phosphatase inhibitor activity"/>
    <property type="evidence" value="ECO:0007669"/>
    <property type="project" value="UniProtKB-ARBA"/>
</dbReference>